<organism evidence="2 3">
    <name type="scientific">Candidatus Kaiserbacteria bacterium RIFCSPLOWO2_01_FULL_54_13</name>
    <dbReference type="NCBI Taxonomy" id="1798512"/>
    <lineage>
        <taxon>Bacteria</taxon>
        <taxon>Candidatus Kaiseribacteriota</taxon>
    </lineage>
</organism>
<keyword evidence="1" id="KW-0812">Transmembrane</keyword>
<proteinExistence type="predicted"/>
<evidence type="ECO:0000313" key="2">
    <source>
        <dbReference type="EMBL" id="OGG79631.1"/>
    </source>
</evidence>
<dbReference type="STRING" id="1798512.A3A39_02280"/>
<gene>
    <name evidence="2" type="ORF">A3A39_02280</name>
</gene>
<evidence type="ECO:0000313" key="3">
    <source>
        <dbReference type="Proteomes" id="UP000177372"/>
    </source>
</evidence>
<evidence type="ECO:0000256" key="1">
    <source>
        <dbReference type="SAM" id="Phobius"/>
    </source>
</evidence>
<comment type="caution">
    <text evidence="2">The sequence shown here is derived from an EMBL/GenBank/DDBJ whole genome shotgun (WGS) entry which is preliminary data.</text>
</comment>
<feature type="transmembrane region" description="Helical" evidence="1">
    <location>
        <begin position="9"/>
        <end position="26"/>
    </location>
</feature>
<dbReference type="EMBL" id="MFLZ01000022">
    <property type="protein sequence ID" value="OGG79631.1"/>
    <property type="molecule type" value="Genomic_DNA"/>
</dbReference>
<dbReference type="AlphaFoldDB" id="A0A1F6F198"/>
<accession>A0A1F6F198</accession>
<sequence>MTAAHRKPFAFGAAVLLMIPLLYMGIRVHDRVQKSQVDLLSSELSDKVVPPIAIENQMYEVRKGEVFVLEDGSVAAPSAALKVLRVGYFFTRSRDYPFFALDGTDPERLKIAAEHLRASVTTIAENYPASKRVLVLYALYPIDMYHSLADLQEMREQFISSPSDKELFAYSMQLERFSSDYVHHIGVLRRAVSRILPNYTRQYAFTDTLITKEEFLEYLDGTLRTLALRKKELSNLRSCVMGYLSRCSHALREDISPQDPPPTSDAHGLNVLPEYITEHRAMFVESRTLSGAKDPEAGAIVFLMRSACLPHFTPIAFEARSVERESAALTVNPLNDIYLFDLSADVSDSPYFQKLKERGMRYIYQAPTNPYLCFTGADDYMRIASLVKVKEELSQKPLLAQSIRDSVHSELSNLEQRIVQNGELSESDVLKYVSIVGSLVKTLGEYEFTQTYGDEALARAKLVVSIAKNLSGSFDKILEGIVKLNRAVLPQVTTNAPGLEYIFVARSMPRLTLLFANPSFLGPQNRQDFSTTGGVLPDHMVSYRKNLKGIVPRYVIIEAMAQTRGLYLTADD</sequence>
<reference evidence="2 3" key="1">
    <citation type="journal article" date="2016" name="Nat. Commun.">
        <title>Thousands of microbial genomes shed light on interconnected biogeochemical processes in an aquifer system.</title>
        <authorList>
            <person name="Anantharaman K."/>
            <person name="Brown C.T."/>
            <person name="Hug L.A."/>
            <person name="Sharon I."/>
            <person name="Castelle C.J."/>
            <person name="Probst A.J."/>
            <person name="Thomas B.C."/>
            <person name="Singh A."/>
            <person name="Wilkins M.J."/>
            <person name="Karaoz U."/>
            <person name="Brodie E.L."/>
            <person name="Williams K.H."/>
            <person name="Hubbard S.S."/>
            <person name="Banfield J.F."/>
        </authorList>
    </citation>
    <scope>NUCLEOTIDE SEQUENCE [LARGE SCALE GENOMIC DNA]</scope>
</reference>
<name>A0A1F6F198_9BACT</name>
<keyword evidence="1" id="KW-1133">Transmembrane helix</keyword>
<dbReference type="Proteomes" id="UP000177372">
    <property type="component" value="Unassembled WGS sequence"/>
</dbReference>
<keyword evidence="1" id="KW-0472">Membrane</keyword>
<protein>
    <submittedName>
        <fullName evidence="2">Uncharacterized protein</fullName>
    </submittedName>
</protein>